<reference evidence="1" key="2">
    <citation type="submission" date="2008-12" db="EMBL/GenBank/DDBJ databases">
        <title>Improved gene annotation of the rice (Oryza sativa) genomes.</title>
        <authorList>
            <person name="Wang J."/>
            <person name="Li R."/>
            <person name="Fan W."/>
            <person name="Huang Q."/>
            <person name="Zhang J."/>
            <person name="Zhou Y."/>
            <person name="Hu Y."/>
            <person name="Zi S."/>
            <person name="Li J."/>
            <person name="Ni P."/>
            <person name="Zheng H."/>
            <person name="Zhang Y."/>
            <person name="Zhao M."/>
            <person name="Hao Q."/>
            <person name="McDermott J."/>
            <person name="Samudrala R."/>
            <person name="Kristiansen K."/>
            <person name="Wong G.K.-S."/>
        </authorList>
    </citation>
    <scope>NUCLEOTIDE SEQUENCE</scope>
</reference>
<dbReference type="EMBL" id="CM000142">
    <property type="protein sequence ID" value="EEE62809.1"/>
    <property type="molecule type" value="Genomic_DNA"/>
</dbReference>
<proteinExistence type="predicted"/>
<accession>B9FN69</accession>
<evidence type="ECO:0000313" key="1">
    <source>
        <dbReference type="EMBL" id="EEE62809.1"/>
    </source>
</evidence>
<gene>
    <name evidence="1" type="ORF">OsJ_17612</name>
</gene>
<dbReference type="AlphaFoldDB" id="B9FN69"/>
<protein>
    <submittedName>
        <fullName evidence="1">Uncharacterized protein</fullName>
    </submittedName>
</protein>
<sequence>MGRHPSGSGASLSSPLLASSELQLLLPSPSLGWRWFLSLGGRDRQIQPPRAQRQLDLATMTRRKSGTGAARPTTTATMMEILWVIGI</sequence>
<organism evidence="1">
    <name type="scientific">Oryza sativa subsp. japonica</name>
    <name type="common">Rice</name>
    <dbReference type="NCBI Taxonomy" id="39947"/>
    <lineage>
        <taxon>Eukaryota</taxon>
        <taxon>Viridiplantae</taxon>
        <taxon>Streptophyta</taxon>
        <taxon>Embryophyta</taxon>
        <taxon>Tracheophyta</taxon>
        <taxon>Spermatophyta</taxon>
        <taxon>Magnoliopsida</taxon>
        <taxon>Liliopsida</taxon>
        <taxon>Poales</taxon>
        <taxon>Poaceae</taxon>
        <taxon>BOP clade</taxon>
        <taxon>Oryzoideae</taxon>
        <taxon>Oryzeae</taxon>
        <taxon>Oryzinae</taxon>
        <taxon>Oryza</taxon>
        <taxon>Oryza sativa</taxon>
    </lineage>
</organism>
<name>B9FN69_ORYSJ</name>
<dbReference type="Proteomes" id="UP000007752">
    <property type="component" value="Chromosome 5"/>
</dbReference>
<reference evidence="1" key="1">
    <citation type="journal article" date="2005" name="PLoS Biol.">
        <title>The genomes of Oryza sativa: a history of duplications.</title>
        <authorList>
            <person name="Yu J."/>
            <person name="Wang J."/>
            <person name="Lin W."/>
            <person name="Li S."/>
            <person name="Li H."/>
            <person name="Zhou J."/>
            <person name="Ni P."/>
            <person name="Dong W."/>
            <person name="Hu S."/>
            <person name="Zeng C."/>
            <person name="Zhang J."/>
            <person name="Zhang Y."/>
            <person name="Li R."/>
            <person name="Xu Z."/>
            <person name="Li S."/>
            <person name="Li X."/>
            <person name="Zheng H."/>
            <person name="Cong L."/>
            <person name="Lin L."/>
            <person name="Yin J."/>
            <person name="Geng J."/>
            <person name="Li G."/>
            <person name="Shi J."/>
            <person name="Liu J."/>
            <person name="Lv H."/>
            <person name="Li J."/>
            <person name="Wang J."/>
            <person name="Deng Y."/>
            <person name="Ran L."/>
            <person name="Shi X."/>
            <person name="Wang X."/>
            <person name="Wu Q."/>
            <person name="Li C."/>
            <person name="Ren X."/>
            <person name="Wang J."/>
            <person name="Wang X."/>
            <person name="Li D."/>
            <person name="Liu D."/>
            <person name="Zhang X."/>
            <person name="Ji Z."/>
            <person name="Zhao W."/>
            <person name="Sun Y."/>
            <person name="Zhang Z."/>
            <person name="Bao J."/>
            <person name="Han Y."/>
            <person name="Dong L."/>
            <person name="Ji J."/>
            <person name="Chen P."/>
            <person name="Wu S."/>
            <person name="Liu J."/>
            <person name="Xiao Y."/>
            <person name="Bu D."/>
            <person name="Tan J."/>
            <person name="Yang L."/>
            <person name="Ye C."/>
            <person name="Zhang J."/>
            <person name="Xu J."/>
            <person name="Zhou Y."/>
            <person name="Yu Y."/>
            <person name="Zhang B."/>
            <person name="Zhuang S."/>
            <person name="Wei H."/>
            <person name="Liu B."/>
            <person name="Lei M."/>
            <person name="Yu H."/>
            <person name="Li Y."/>
            <person name="Xu H."/>
            <person name="Wei S."/>
            <person name="He X."/>
            <person name="Fang L."/>
            <person name="Zhang Z."/>
            <person name="Zhang Y."/>
            <person name="Huang X."/>
            <person name="Su Z."/>
            <person name="Tong W."/>
            <person name="Li J."/>
            <person name="Tong Z."/>
            <person name="Li S."/>
            <person name="Ye J."/>
            <person name="Wang L."/>
            <person name="Fang L."/>
            <person name="Lei T."/>
            <person name="Chen C."/>
            <person name="Chen H."/>
            <person name="Xu Z."/>
            <person name="Li H."/>
            <person name="Huang H."/>
            <person name="Zhang F."/>
            <person name="Xu H."/>
            <person name="Li N."/>
            <person name="Zhao C."/>
            <person name="Li S."/>
            <person name="Dong L."/>
            <person name="Huang Y."/>
            <person name="Li L."/>
            <person name="Xi Y."/>
            <person name="Qi Q."/>
            <person name="Li W."/>
            <person name="Zhang B."/>
            <person name="Hu W."/>
            <person name="Zhang Y."/>
            <person name="Tian X."/>
            <person name="Jiao Y."/>
            <person name="Liang X."/>
            <person name="Jin J."/>
            <person name="Gao L."/>
            <person name="Zheng W."/>
            <person name="Hao B."/>
            <person name="Liu S."/>
            <person name="Wang W."/>
            <person name="Yuan L."/>
            <person name="Cao M."/>
            <person name="McDermott J."/>
            <person name="Samudrala R."/>
            <person name="Wang J."/>
            <person name="Wong G.K."/>
            <person name="Yang H."/>
        </authorList>
    </citation>
    <scope>NUCLEOTIDE SEQUENCE [LARGE SCALE GENOMIC DNA]</scope>
</reference>